<keyword evidence="1" id="KW-1133">Transmembrane helix</keyword>
<dbReference type="HOGENOM" id="CLU_2012402_0_0_11"/>
<protein>
    <submittedName>
        <fullName evidence="2">Uncharacterized protein</fullName>
    </submittedName>
</protein>
<keyword evidence="1" id="KW-0472">Membrane</keyword>
<dbReference type="AlphaFoldDB" id="U3P891"/>
<feature type="transmembrane region" description="Helical" evidence="1">
    <location>
        <begin position="51"/>
        <end position="69"/>
    </location>
</feature>
<sequence length="123" mass="13979">MRYAVVTQACCLRPCRSSPMVRMAVSTTVWSRAEKNMPAMSPKITKRICRWVMIGLGAALAVGAWLDMGPRVESRESRRPAMRPSRRRGEQIFLRRLQSYTQCDYFGNASRPHAALFAKSERG</sequence>
<gene>
    <name evidence="2" type="ORF">O159_25720</name>
</gene>
<reference evidence="2 3" key="1">
    <citation type="journal article" date="2013" name="Genome Announc.">
        <title>Complete Genome Sequence of Leifsonia xyli subsp. cynodontis Strain DSM46306, a Gram-Positive Bacterial Pathogen of Grasses.</title>
        <authorList>
            <person name="Monteiro-Vitorello C.B."/>
            <person name="Zerillo M.M."/>
            <person name="Van Sluys M.A."/>
            <person name="Camargo L.E."/>
            <person name="Kitajima J.P."/>
        </authorList>
    </citation>
    <scope>NUCLEOTIDE SEQUENCE [LARGE SCALE GENOMIC DNA]</scope>
    <source>
        <strain evidence="2 3">DSM 46306</strain>
    </source>
</reference>
<dbReference type="Proteomes" id="UP000016743">
    <property type="component" value="Chromosome"/>
</dbReference>
<organism evidence="2 3">
    <name type="scientific">Leifsonia xyli subsp. cynodontis DSM 46306</name>
    <dbReference type="NCBI Taxonomy" id="1389489"/>
    <lineage>
        <taxon>Bacteria</taxon>
        <taxon>Bacillati</taxon>
        <taxon>Actinomycetota</taxon>
        <taxon>Actinomycetes</taxon>
        <taxon>Micrococcales</taxon>
        <taxon>Microbacteriaceae</taxon>
        <taxon>Leifsonia</taxon>
    </lineage>
</organism>
<dbReference type="EMBL" id="CP006734">
    <property type="protein sequence ID" value="AGW42500.1"/>
    <property type="molecule type" value="Genomic_DNA"/>
</dbReference>
<evidence type="ECO:0000313" key="2">
    <source>
        <dbReference type="EMBL" id="AGW42500.1"/>
    </source>
</evidence>
<keyword evidence="1" id="KW-0812">Transmembrane</keyword>
<proteinExistence type="predicted"/>
<accession>U3P891</accession>
<dbReference type="STRING" id="1389489.O159_25720"/>
<name>U3P891_LEIXC</name>
<keyword evidence="3" id="KW-1185">Reference proteome</keyword>
<evidence type="ECO:0000313" key="3">
    <source>
        <dbReference type="Proteomes" id="UP000016743"/>
    </source>
</evidence>
<evidence type="ECO:0000256" key="1">
    <source>
        <dbReference type="SAM" id="Phobius"/>
    </source>
</evidence>
<dbReference type="KEGG" id="lxy:O159_25720"/>